<evidence type="ECO:0000256" key="1">
    <source>
        <dbReference type="SAM" id="MobiDB-lite"/>
    </source>
</evidence>
<feature type="region of interest" description="Disordered" evidence="1">
    <location>
        <begin position="120"/>
        <end position="156"/>
    </location>
</feature>
<dbReference type="OrthoDB" id="6115760at2759"/>
<dbReference type="AlphaFoldDB" id="A0A210R2V9"/>
<proteinExistence type="predicted"/>
<evidence type="ECO:0000313" key="2">
    <source>
        <dbReference type="EMBL" id="OWF55266.1"/>
    </source>
</evidence>
<feature type="region of interest" description="Disordered" evidence="1">
    <location>
        <begin position="1"/>
        <end position="25"/>
    </location>
</feature>
<protein>
    <submittedName>
        <fullName evidence="2">Uncharacterized protein</fullName>
    </submittedName>
</protein>
<feature type="compositionally biased region" description="Polar residues" evidence="1">
    <location>
        <begin position="7"/>
        <end position="23"/>
    </location>
</feature>
<reference evidence="2 3" key="1">
    <citation type="journal article" date="2017" name="Nat. Ecol. Evol.">
        <title>Scallop genome provides insights into evolution of bilaterian karyotype and development.</title>
        <authorList>
            <person name="Wang S."/>
            <person name="Zhang J."/>
            <person name="Jiao W."/>
            <person name="Li J."/>
            <person name="Xun X."/>
            <person name="Sun Y."/>
            <person name="Guo X."/>
            <person name="Huan P."/>
            <person name="Dong B."/>
            <person name="Zhang L."/>
            <person name="Hu X."/>
            <person name="Sun X."/>
            <person name="Wang J."/>
            <person name="Zhao C."/>
            <person name="Wang Y."/>
            <person name="Wang D."/>
            <person name="Huang X."/>
            <person name="Wang R."/>
            <person name="Lv J."/>
            <person name="Li Y."/>
            <person name="Zhang Z."/>
            <person name="Liu B."/>
            <person name="Lu W."/>
            <person name="Hui Y."/>
            <person name="Liang J."/>
            <person name="Zhou Z."/>
            <person name="Hou R."/>
            <person name="Li X."/>
            <person name="Liu Y."/>
            <person name="Li H."/>
            <person name="Ning X."/>
            <person name="Lin Y."/>
            <person name="Zhao L."/>
            <person name="Xing Q."/>
            <person name="Dou J."/>
            <person name="Li Y."/>
            <person name="Mao J."/>
            <person name="Guo H."/>
            <person name="Dou H."/>
            <person name="Li T."/>
            <person name="Mu C."/>
            <person name="Jiang W."/>
            <person name="Fu Q."/>
            <person name="Fu X."/>
            <person name="Miao Y."/>
            <person name="Liu J."/>
            <person name="Yu Q."/>
            <person name="Li R."/>
            <person name="Liao H."/>
            <person name="Li X."/>
            <person name="Kong Y."/>
            <person name="Jiang Z."/>
            <person name="Chourrout D."/>
            <person name="Li R."/>
            <person name="Bao Z."/>
        </authorList>
    </citation>
    <scope>NUCLEOTIDE SEQUENCE [LARGE SCALE GENOMIC DNA]</scope>
    <source>
        <strain evidence="2 3">PY_sf001</strain>
    </source>
</reference>
<accession>A0A210R2V9</accession>
<feature type="region of interest" description="Disordered" evidence="1">
    <location>
        <begin position="44"/>
        <end position="74"/>
    </location>
</feature>
<dbReference type="Proteomes" id="UP000242188">
    <property type="component" value="Unassembled WGS sequence"/>
</dbReference>
<name>A0A210R2V9_MIZYE</name>
<feature type="region of interest" description="Disordered" evidence="1">
    <location>
        <begin position="199"/>
        <end position="223"/>
    </location>
</feature>
<sequence>MLRVYTPASSHPTTTGRSPLTRQSHADGLRRQIVDMVQQQGLTTSISDTVGQTSGQTTAEPTDQPLEPTPTPEPTTVIYQIRKKGGIASTKQADDRTDKKNDNLKKIHLKILRETRGRGSRSFPAIDDQFRDSPINDENRKDPFKRPKTIAAGDTKPSAVPKVSFRLNDTKPQPLAESSNTGMQSNVNNSVDSKYEIRGSAIRSSRDNKSAPAYRSSEASKRHMTIHTSLQLFKRKLKLNHPDSYIQPNVSTNDSDYVIRRVPLKYDRSGGRITSMTSPSPLEPRLQVISSVPRRSKTPVNQLNAMAPGTLLSRPTSGTEVSLVGEEKKIRCSYRLPDNFNWSKEVSFRDDTEMIPNVNTYVVEEGLKKATRKYDGHATLSTHNLDVHNALTSNNDRKVKLGEGDEEFDPRFARWLEESNLTYKPNVRAHSSPGVRLRPPDLDGHETDNVHVPHDLVEVRCKTPFPDTEQPTSNRG</sequence>
<dbReference type="EMBL" id="NEDP02000715">
    <property type="protein sequence ID" value="OWF55266.1"/>
    <property type="molecule type" value="Genomic_DNA"/>
</dbReference>
<gene>
    <name evidence="2" type="ORF">KP79_PYT17796</name>
</gene>
<evidence type="ECO:0000313" key="3">
    <source>
        <dbReference type="Proteomes" id="UP000242188"/>
    </source>
</evidence>
<organism evidence="2 3">
    <name type="scientific">Mizuhopecten yessoensis</name>
    <name type="common">Japanese scallop</name>
    <name type="synonym">Patinopecten yessoensis</name>
    <dbReference type="NCBI Taxonomy" id="6573"/>
    <lineage>
        <taxon>Eukaryota</taxon>
        <taxon>Metazoa</taxon>
        <taxon>Spiralia</taxon>
        <taxon>Lophotrochozoa</taxon>
        <taxon>Mollusca</taxon>
        <taxon>Bivalvia</taxon>
        <taxon>Autobranchia</taxon>
        <taxon>Pteriomorphia</taxon>
        <taxon>Pectinida</taxon>
        <taxon>Pectinoidea</taxon>
        <taxon>Pectinidae</taxon>
        <taxon>Mizuhopecten</taxon>
    </lineage>
</organism>
<comment type="caution">
    <text evidence="2">The sequence shown here is derived from an EMBL/GenBank/DDBJ whole genome shotgun (WGS) entry which is preliminary data.</text>
</comment>
<feature type="compositionally biased region" description="Polar residues" evidence="1">
    <location>
        <begin position="44"/>
        <end position="59"/>
    </location>
</feature>
<keyword evidence="3" id="KW-1185">Reference proteome</keyword>